<dbReference type="Gene3D" id="3.40.30.10">
    <property type="entry name" value="Glutaredoxin"/>
    <property type="match status" value="1"/>
</dbReference>
<dbReference type="AlphaFoldDB" id="A0A081BWF3"/>
<proteinExistence type="predicted"/>
<sequence>MKIVIVGQECPLQKKLVQNVLDALHELQLECQIDVVHEMKDILEIEAHQLLLTPALIVDKHILCEGHIWEKEHIKHFLAHACSKNA</sequence>
<keyword evidence="3" id="KW-1185">Reference proteome</keyword>
<reference evidence="2" key="1">
    <citation type="journal article" date="2015" name="PeerJ">
        <title>First genomic representation of candidate bacterial phylum KSB3 points to enhanced environmental sensing as a trigger of wastewater bulking.</title>
        <authorList>
            <person name="Sekiguchi Y."/>
            <person name="Ohashi A."/>
            <person name="Parks D.H."/>
            <person name="Yamauchi T."/>
            <person name="Tyson G.W."/>
            <person name="Hugenholtz P."/>
        </authorList>
    </citation>
    <scope>NUCLEOTIDE SEQUENCE [LARGE SCALE GENOMIC DNA]</scope>
</reference>
<name>A0A081BWF3_VECG1</name>
<organism evidence="2">
    <name type="scientific">Vecturithrix granuli</name>
    <dbReference type="NCBI Taxonomy" id="1499967"/>
    <lineage>
        <taxon>Bacteria</taxon>
        <taxon>Candidatus Moduliflexota</taxon>
        <taxon>Candidatus Vecturitrichia</taxon>
        <taxon>Candidatus Vecturitrichales</taxon>
        <taxon>Candidatus Vecturitrichaceae</taxon>
        <taxon>Candidatus Vecturithrix</taxon>
    </lineage>
</organism>
<dbReference type="HOGENOM" id="CLU_2491506_0_0_0"/>
<dbReference type="EMBL" id="DF820465">
    <property type="protein sequence ID" value="GAK56658.1"/>
    <property type="molecule type" value="Genomic_DNA"/>
</dbReference>
<dbReference type="Pfam" id="PF13192">
    <property type="entry name" value="Thioredoxin_3"/>
    <property type="match status" value="1"/>
</dbReference>
<evidence type="ECO:0000313" key="3">
    <source>
        <dbReference type="Proteomes" id="UP000030661"/>
    </source>
</evidence>
<accession>A0A081BWF3</accession>
<gene>
    <name evidence="2" type="ORF">U27_03621</name>
</gene>
<dbReference type="InterPro" id="IPR012336">
    <property type="entry name" value="Thioredoxin-like_fold"/>
</dbReference>
<dbReference type="STRING" id="1499967.U27_03621"/>
<evidence type="ECO:0000259" key="1">
    <source>
        <dbReference type="Pfam" id="PF13192"/>
    </source>
</evidence>
<protein>
    <recommendedName>
        <fullName evidence="1">Thioredoxin-like fold domain-containing protein</fullName>
    </recommendedName>
</protein>
<dbReference type="Proteomes" id="UP000030661">
    <property type="component" value="Unassembled WGS sequence"/>
</dbReference>
<evidence type="ECO:0000313" key="2">
    <source>
        <dbReference type="EMBL" id="GAK56658.1"/>
    </source>
</evidence>
<feature type="domain" description="Thioredoxin-like fold" evidence="1">
    <location>
        <begin position="1"/>
        <end position="78"/>
    </location>
</feature>